<dbReference type="PRINTS" id="PR00385">
    <property type="entry name" value="P450"/>
</dbReference>
<dbReference type="InterPro" id="IPR036396">
    <property type="entry name" value="Cyt_P450_sf"/>
</dbReference>
<dbReference type="InterPro" id="IPR001128">
    <property type="entry name" value="Cyt_P450"/>
</dbReference>
<gene>
    <name evidence="6" type="primary">LOC110979280</name>
</gene>
<dbReference type="GeneID" id="110979280"/>
<feature type="transmembrane region" description="Helical" evidence="4">
    <location>
        <begin position="6"/>
        <end position="30"/>
    </location>
</feature>
<dbReference type="OrthoDB" id="1470350at2759"/>
<reference evidence="6" key="1">
    <citation type="submission" date="2025-08" db="UniProtKB">
        <authorList>
            <consortium name="RefSeq"/>
        </authorList>
    </citation>
    <scope>IDENTIFICATION</scope>
</reference>
<dbReference type="PANTHER" id="PTHR24293">
    <property type="entry name" value="CYTOCHROME P450 FAMILY 46 SUBFAMILY A"/>
    <property type="match status" value="1"/>
</dbReference>
<dbReference type="GO" id="GO:0006707">
    <property type="term" value="P:cholesterol catabolic process"/>
    <property type="evidence" value="ECO:0007669"/>
    <property type="project" value="InterPro"/>
</dbReference>
<keyword evidence="4" id="KW-1133">Transmembrane helix</keyword>
<dbReference type="PRINTS" id="PR00463">
    <property type="entry name" value="EP450I"/>
</dbReference>
<dbReference type="SUPFAM" id="SSF48264">
    <property type="entry name" value="Cytochrome P450"/>
    <property type="match status" value="1"/>
</dbReference>
<keyword evidence="5" id="KW-1185">Reference proteome</keyword>
<feature type="binding site" description="axial binding residue" evidence="2">
    <location>
        <position position="452"/>
    </location>
    <ligand>
        <name>heme</name>
        <dbReference type="ChEBI" id="CHEBI:30413"/>
    </ligand>
    <ligandPart>
        <name>Fe</name>
        <dbReference type="ChEBI" id="CHEBI:18248"/>
    </ligandPart>
</feature>
<keyword evidence="2 3" id="KW-0408">Iron</keyword>
<comment type="cofactor">
    <cofactor evidence="2">
        <name>heme</name>
        <dbReference type="ChEBI" id="CHEBI:30413"/>
    </cofactor>
</comment>
<keyword evidence="2 3" id="KW-0479">Metal-binding</keyword>
<keyword evidence="3" id="KW-0560">Oxidoreductase</keyword>
<dbReference type="GO" id="GO:0033781">
    <property type="term" value="F:cholesterol 24-hydroxylase activity"/>
    <property type="evidence" value="ECO:0007669"/>
    <property type="project" value="InterPro"/>
</dbReference>
<keyword evidence="4" id="KW-0472">Membrane</keyword>
<evidence type="ECO:0000256" key="2">
    <source>
        <dbReference type="PIRSR" id="PIRSR602401-1"/>
    </source>
</evidence>
<sequence length="515" mass="58041">MVSTGMVALATVSSLLSLSLVAFIVAVVFLHYRHWKYSHIPGPKRRSFFLGNIQDFREYVAKGKLIEDAIKDWADEFGPVCVVWFLHRCIVYFNDTRAIKEILVSGSLKYPKDWTYDGIATVYGARFLGRGLVTERNHELWLKRREIFNPAFSRNYLKTCINQFNASSDLLVGYLKSKADGKTGVRLLPELNKVTIDIIAKIAFGSNFYQFDAEKMTSFNEEFDTALRGMRMQFEKPWYTFNPSRSAWDYRAKVRQAIQKLRETGRMIIQKQMKALGRGEELSNNILSFILQACQHSATGGLDMEEMVDEFTTFFLAGNETTANLLASAMLQLCQHPEAMYRLKTEVDAVVSNKDYIPYEDLSKLEYTVAVLKETLRLCPPGNGTVRVASEDTLIDGMKIPAGTTLGVSFYTIGRSERYWTNVMEFSPDRFLAGDGSSSGAFMPFSIGPRNCIGQQFAMIEARILLAKLLQNFSFSLVPGQDLGCVVETTMKPKDGCQVFITPAEESGHQPTGSQ</sequence>
<dbReference type="InterPro" id="IPR039983">
    <property type="entry name" value="CYP46A1"/>
</dbReference>
<evidence type="ECO:0000313" key="5">
    <source>
        <dbReference type="Proteomes" id="UP000694845"/>
    </source>
</evidence>
<evidence type="ECO:0000313" key="6">
    <source>
        <dbReference type="RefSeq" id="XP_022090630.1"/>
    </source>
</evidence>
<dbReference type="RefSeq" id="XP_022090630.1">
    <property type="nucleotide sequence ID" value="XM_022234938.1"/>
</dbReference>
<dbReference type="CDD" id="cd20613">
    <property type="entry name" value="CYP46A1-like"/>
    <property type="match status" value="1"/>
</dbReference>
<keyword evidence="2 3" id="KW-0349">Heme</keyword>
<name>A0A8B7YE12_ACAPL</name>
<dbReference type="PANTHER" id="PTHR24293:SF0">
    <property type="entry name" value="CYP46A1 PROTEIN-RELATED"/>
    <property type="match status" value="1"/>
</dbReference>
<dbReference type="InterPro" id="IPR017972">
    <property type="entry name" value="Cyt_P450_CS"/>
</dbReference>
<evidence type="ECO:0000256" key="4">
    <source>
        <dbReference type="SAM" id="Phobius"/>
    </source>
</evidence>
<dbReference type="GO" id="GO:0005506">
    <property type="term" value="F:iron ion binding"/>
    <property type="evidence" value="ECO:0007669"/>
    <property type="project" value="InterPro"/>
</dbReference>
<dbReference type="PROSITE" id="PS00086">
    <property type="entry name" value="CYTOCHROME_P450"/>
    <property type="match status" value="1"/>
</dbReference>
<dbReference type="AlphaFoldDB" id="A0A8B7YE12"/>
<keyword evidence="3" id="KW-0503">Monooxygenase</keyword>
<dbReference type="GO" id="GO:0020037">
    <property type="term" value="F:heme binding"/>
    <property type="evidence" value="ECO:0007669"/>
    <property type="project" value="InterPro"/>
</dbReference>
<organism evidence="5 6">
    <name type="scientific">Acanthaster planci</name>
    <name type="common">Crown-of-thorns starfish</name>
    <dbReference type="NCBI Taxonomy" id="133434"/>
    <lineage>
        <taxon>Eukaryota</taxon>
        <taxon>Metazoa</taxon>
        <taxon>Echinodermata</taxon>
        <taxon>Eleutherozoa</taxon>
        <taxon>Asterozoa</taxon>
        <taxon>Asteroidea</taxon>
        <taxon>Valvatacea</taxon>
        <taxon>Valvatida</taxon>
        <taxon>Acanthasteridae</taxon>
        <taxon>Acanthaster</taxon>
    </lineage>
</organism>
<dbReference type="OMA" id="HIATTYK"/>
<protein>
    <submittedName>
        <fullName evidence="6">Cholesterol 24-hydroxylase-like</fullName>
    </submittedName>
</protein>
<evidence type="ECO:0000256" key="1">
    <source>
        <dbReference type="ARBA" id="ARBA00010617"/>
    </source>
</evidence>
<dbReference type="Proteomes" id="UP000694845">
    <property type="component" value="Unplaced"/>
</dbReference>
<comment type="similarity">
    <text evidence="1 3">Belongs to the cytochrome P450 family.</text>
</comment>
<dbReference type="KEGG" id="aplc:110979280"/>
<accession>A0A8B7YE12</accession>
<proteinExistence type="inferred from homology"/>
<dbReference type="InterPro" id="IPR002401">
    <property type="entry name" value="Cyt_P450_E_grp-I"/>
</dbReference>
<dbReference type="Pfam" id="PF00067">
    <property type="entry name" value="p450"/>
    <property type="match status" value="1"/>
</dbReference>
<evidence type="ECO:0000256" key="3">
    <source>
        <dbReference type="RuleBase" id="RU000461"/>
    </source>
</evidence>
<keyword evidence="4" id="KW-0812">Transmembrane</keyword>
<dbReference type="Gene3D" id="1.10.630.10">
    <property type="entry name" value="Cytochrome P450"/>
    <property type="match status" value="1"/>
</dbReference>